<dbReference type="PANTHER" id="PTHR36573:SF1">
    <property type="entry name" value="INTERMEMBRANE PHOSPHOLIPID TRANSPORT SYSTEM BINDING PROTEIN MLAC"/>
    <property type="match status" value="1"/>
</dbReference>
<dbReference type="InterPro" id="IPR008869">
    <property type="entry name" value="MlaC/ttg2D"/>
</dbReference>
<proteinExistence type="predicted"/>
<protein>
    <submittedName>
        <fullName evidence="2">Toluene tolerance protein, putative</fullName>
    </submittedName>
</protein>
<dbReference type="KEGG" id="cjj:CJJ81176_1375"/>
<evidence type="ECO:0000313" key="3">
    <source>
        <dbReference type="Proteomes" id="UP000000646"/>
    </source>
</evidence>
<dbReference type="Gene3D" id="3.10.450.710">
    <property type="entry name" value="Tgt2/MlaC"/>
    <property type="match status" value="1"/>
</dbReference>
<dbReference type="AlphaFoldDB" id="A0A0H3PHT3"/>
<dbReference type="RefSeq" id="WP_002869336.1">
    <property type="nucleotide sequence ID" value="NC_008787.1"/>
</dbReference>
<accession>A0A0H3PHT3</accession>
<feature type="signal peptide" evidence="1">
    <location>
        <begin position="1"/>
        <end position="16"/>
    </location>
</feature>
<dbReference type="PANTHER" id="PTHR36573">
    <property type="entry name" value="INTERMEMBRANE PHOSPHOLIPID TRANSPORT SYSTEM BINDING PROTEIN MLAC"/>
    <property type="match status" value="1"/>
</dbReference>
<sequence>MKKIFLILALFFNAFALQLDEISSTMQKNIDASLKLLQDSKEDKKQAADGIFKLFDSIIDYKLMAKLSLSKNYSKLNPKEQEKFTTAFEASLKKSFTDKLSLYKDQVLKVKNGELKNEKRYFLTTSMVVDGEEKNIIFKFYNDNNNWLIYDVDVLGVSIVQTYRSQFRDILANQGFDALLQKLESIVIE</sequence>
<reference evidence="3" key="1">
    <citation type="submission" date="2006-12" db="EMBL/GenBank/DDBJ databases">
        <authorList>
            <person name="Fouts D.E."/>
            <person name="Nelson K.E."/>
            <person name="Sebastian Y."/>
        </authorList>
    </citation>
    <scope>NUCLEOTIDE SEQUENCE [LARGE SCALE GENOMIC DNA]</scope>
    <source>
        <strain evidence="3">81-176</strain>
    </source>
</reference>
<dbReference type="HOGENOM" id="CLU_094502_2_0_7"/>
<organism evidence="2 3">
    <name type="scientific">Campylobacter jejuni subsp. jejuni serotype O:23/36 (strain 81-176)</name>
    <dbReference type="NCBI Taxonomy" id="354242"/>
    <lineage>
        <taxon>Bacteria</taxon>
        <taxon>Pseudomonadati</taxon>
        <taxon>Campylobacterota</taxon>
        <taxon>Epsilonproteobacteria</taxon>
        <taxon>Campylobacterales</taxon>
        <taxon>Campylobacteraceae</taxon>
        <taxon>Campylobacter</taxon>
    </lineage>
</organism>
<keyword evidence="1" id="KW-0732">Signal</keyword>
<dbReference type="Pfam" id="PF05494">
    <property type="entry name" value="MlaC"/>
    <property type="match status" value="1"/>
</dbReference>
<dbReference type="eggNOG" id="COG2854">
    <property type="taxonomic scope" value="Bacteria"/>
</dbReference>
<evidence type="ECO:0000256" key="1">
    <source>
        <dbReference type="SAM" id="SignalP"/>
    </source>
</evidence>
<dbReference type="EMBL" id="CP000538">
    <property type="protein sequence ID" value="EAQ72523.1"/>
    <property type="molecule type" value="Genomic_DNA"/>
</dbReference>
<dbReference type="InterPro" id="IPR042245">
    <property type="entry name" value="Tgt2/MlaC_sf"/>
</dbReference>
<name>A0A0H3PHT3_CAMJJ</name>
<feature type="chain" id="PRO_5002617241" evidence="1">
    <location>
        <begin position="17"/>
        <end position="189"/>
    </location>
</feature>
<gene>
    <name evidence="2" type="ordered locus">CJJ81176_1375</name>
</gene>
<evidence type="ECO:0000313" key="2">
    <source>
        <dbReference type="EMBL" id="EAQ72523.1"/>
    </source>
</evidence>
<dbReference type="Proteomes" id="UP000000646">
    <property type="component" value="Chromosome"/>
</dbReference>